<accession>A0A7V8V8R4</accession>
<reference evidence="2 3" key="1">
    <citation type="submission" date="2020-05" db="EMBL/GenBank/DDBJ databases">
        <title>Bremerella alba sp. nov., a novel planctomycete isolated from the surface of the macroalga Fucus spiralis.</title>
        <authorList>
            <person name="Godinho O."/>
            <person name="Botelho R."/>
            <person name="Albuquerque L."/>
            <person name="Wiegand S."/>
            <person name="Da Costa M.S."/>
            <person name="Lobo-Da-Cunha A."/>
            <person name="Jogler C."/>
            <person name="Lage O.M."/>
        </authorList>
    </citation>
    <scope>NUCLEOTIDE SEQUENCE [LARGE SCALE GENOMIC DNA]</scope>
    <source>
        <strain evidence="2 3">FF15</strain>
    </source>
</reference>
<dbReference type="AlphaFoldDB" id="A0A7V8V8R4"/>
<protein>
    <recommendedName>
        <fullName evidence="4">AsmA family protein</fullName>
    </recommendedName>
</protein>
<proteinExistence type="predicted"/>
<dbReference type="Proteomes" id="UP000551616">
    <property type="component" value="Unassembled WGS sequence"/>
</dbReference>
<dbReference type="EMBL" id="JABRWO010000012">
    <property type="protein sequence ID" value="MBA2116998.1"/>
    <property type="molecule type" value="Genomic_DNA"/>
</dbReference>
<comment type="caution">
    <text evidence="2">The sequence shown here is derived from an EMBL/GenBank/DDBJ whole genome shotgun (WGS) entry which is preliminary data.</text>
</comment>
<feature type="compositionally biased region" description="Basic and acidic residues" evidence="1">
    <location>
        <begin position="438"/>
        <end position="447"/>
    </location>
</feature>
<feature type="compositionally biased region" description="Basic and acidic residues" evidence="1">
    <location>
        <begin position="464"/>
        <end position="477"/>
    </location>
</feature>
<feature type="region of interest" description="Disordered" evidence="1">
    <location>
        <begin position="438"/>
        <end position="493"/>
    </location>
</feature>
<dbReference type="RefSeq" id="WP_207398381.1">
    <property type="nucleotide sequence ID" value="NZ_JABRWO010000012.1"/>
</dbReference>
<evidence type="ECO:0008006" key="4">
    <source>
        <dbReference type="Google" id="ProtNLM"/>
    </source>
</evidence>
<keyword evidence="3" id="KW-1185">Reference proteome</keyword>
<evidence type="ECO:0000313" key="2">
    <source>
        <dbReference type="EMBL" id="MBA2116998.1"/>
    </source>
</evidence>
<name>A0A7V8V8R4_9BACT</name>
<sequence length="493" mass="54008">MKFLQKHWGKLIALAGGAIALLIVLVLVAPVVISYGPVRNFLLHHLFNGKEVAVSVETVSVGWFHPTEIKDLHVQQNMGKYNIDVPRIANDVTLFQLITKPRQLGNLTIERPVILVELPSEKADLVNDGPGEAPSLDQEKVQAALQRTIDVQLIDATVQVTKPGAAKPWGFEKIGFLAQLRPGRTDEQGPSILIPHATLMDRQQMTEEMCDDMLKFVAPVVNGVTKIEGEISLSLKDIRVPLADRQSSVGKGQVVIHKAQLTGTPLVQKITEFIGLGPSVDVFSDCTINFELADKQVYHEGLDFGVGNLRVRTRGFVGLDKSLNLIAEVPVPLNPTEEFSDGELPLPLLSALRGKTIEIPIVGTLEKPIIDKQRLGQSLMATAESTLRDFLKNDDIQLDLEGEDGEIDVSGILDMAGSLMENANREGGMLDQLRERREANPPDRNSADDGDAPLEGLFRRLLRRAQEPDAPPGDKQDPAAPEIEINLNEAIDL</sequence>
<gene>
    <name evidence="2" type="ORF">HOV93_41920</name>
</gene>
<evidence type="ECO:0000256" key="1">
    <source>
        <dbReference type="SAM" id="MobiDB-lite"/>
    </source>
</evidence>
<evidence type="ECO:0000313" key="3">
    <source>
        <dbReference type="Proteomes" id="UP000551616"/>
    </source>
</evidence>
<organism evidence="2 3">
    <name type="scientific">Bremerella alba</name>
    <dbReference type="NCBI Taxonomy" id="980252"/>
    <lineage>
        <taxon>Bacteria</taxon>
        <taxon>Pseudomonadati</taxon>
        <taxon>Planctomycetota</taxon>
        <taxon>Planctomycetia</taxon>
        <taxon>Pirellulales</taxon>
        <taxon>Pirellulaceae</taxon>
        <taxon>Bremerella</taxon>
    </lineage>
</organism>